<sequence length="74" mass="8744">MFPEYRDLITKIKGQDGHFTRLFDKHNELDQLIKNMEARIVAATIHEIEKLKKEKLLLKDQIYAHLRRVDGAQA</sequence>
<gene>
    <name evidence="1" type="ORF">P4826_02690</name>
</gene>
<accession>A0ABZ0J7X4</accession>
<name>A0ABZ0J7X4_9BURK</name>
<evidence type="ECO:0000313" key="1">
    <source>
        <dbReference type="EMBL" id="WOO33034.1"/>
    </source>
</evidence>
<evidence type="ECO:0000313" key="2">
    <source>
        <dbReference type="Proteomes" id="UP001303211"/>
    </source>
</evidence>
<protein>
    <submittedName>
        <fullName evidence="1">YdcH family protein</fullName>
    </submittedName>
</protein>
<reference evidence="1 2" key="1">
    <citation type="submission" date="2023-03" db="EMBL/GenBank/DDBJ databases">
        <title>Diaphorobacter basophil sp. nov., isolated from a sewage-treatment plant.</title>
        <authorList>
            <person name="Yang K."/>
        </authorList>
    </citation>
    <scope>NUCLEOTIDE SEQUENCE [LARGE SCALE GENOMIC DNA]</scope>
    <source>
        <strain evidence="1 2">Y-1</strain>
    </source>
</reference>
<dbReference type="InterPro" id="IPR007420">
    <property type="entry name" value="DUF465"/>
</dbReference>
<dbReference type="Pfam" id="PF04325">
    <property type="entry name" value="DUF465"/>
    <property type="match status" value="1"/>
</dbReference>
<dbReference type="EMBL" id="CP136921">
    <property type="protein sequence ID" value="WOO33034.1"/>
    <property type="molecule type" value="Genomic_DNA"/>
</dbReference>
<dbReference type="Proteomes" id="UP001303211">
    <property type="component" value="Chromosome"/>
</dbReference>
<keyword evidence="2" id="KW-1185">Reference proteome</keyword>
<dbReference type="InterPro" id="IPR038444">
    <property type="entry name" value="DUF465_sf"/>
</dbReference>
<proteinExistence type="predicted"/>
<organism evidence="1 2">
    <name type="scientific">Diaphorobacter limosus</name>
    <dbReference type="NCBI Taxonomy" id="3036128"/>
    <lineage>
        <taxon>Bacteria</taxon>
        <taxon>Pseudomonadati</taxon>
        <taxon>Pseudomonadota</taxon>
        <taxon>Betaproteobacteria</taxon>
        <taxon>Burkholderiales</taxon>
        <taxon>Comamonadaceae</taxon>
        <taxon>Diaphorobacter</taxon>
    </lineage>
</organism>
<dbReference type="RefSeq" id="WP_317702437.1">
    <property type="nucleotide sequence ID" value="NZ_CP136921.1"/>
</dbReference>
<dbReference type="Gene3D" id="6.10.280.50">
    <property type="match status" value="1"/>
</dbReference>